<organism evidence="1 2">
    <name type="scientific">Vaccinium darrowii</name>
    <dbReference type="NCBI Taxonomy" id="229202"/>
    <lineage>
        <taxon>Eukaryota</taxon>
        <taxon>Viridiplantae</taxon>
        <taxon>Streptophyta</taxon>
        <taxon>Embryophyta</taxon>
        <taxon>Tracheophyta</taxon>
        <taxon>Spermatophyta</taxon>
        <taxon>Magnoliopsida</taxon>
        <taxon>eudicotyledons</taxon>
        <taxon>Gunneridae</taxon>
        <taxon>Pentapetalae</taxon>
        <taxon>asterids</taxon>
        <taxon>Ericales</taxon>
        <taxon>Ericaceae</taxon>
        <taxon>Vaccinioideae</taxon>
        <taxon>Vaccinieae</taxon>
        <taxon>Vaccinium</taxon>
    </lineage>
</organism>
<sequence length="219" mass="24541">MELYADTTPRIIENFQSNLGGGGREAGCEHGPSSGDDGIDCDGGVGLVGFFNFFSALENLHNYFLEENSSRRLMDRQAHDYAAAMAFAQQQQQQATNIQQQQQFGFHPQHQQFPPSVHGPPFLSPHPSLQQYPFPHHLQQPHQLHPHPPPPSSPSSSSANNSHHLLFLLICPLILVLHLYWVHTILCCPPLLPRLILNSRSVSINWLSILPKMDLNLKP</sequence>
<reference evidence="1 2" key="1">
    <citation type="journal article" date="2021" name="Hortic Res">
        <title>High-quality reference genome and annotation aids understanding of berry development for evergreen blueberry (Vaccinium darrowii).</title>
        <authorList>
            <person name="Yu J."/>
            <person name="Hulse-Kemp A.M."/>
            <person name="Babiker E."/>
            <person name="Staton M."/>
        </authorList>
    </citation>
    <scope>NUCLEOTIDE SEQUENCE [LARGE SCALE GENOMIC DNA]</scope>
    <source>
        <strain evidence="2">cv. NJ 8807/NJ 8810</strain>
        <tissue evidence="1">Young leaf</tissue>
    </source>
</reference>
<evidence type="ECO:0000313" key="1">
    <source>
        <dbReference type="EMBL" id="KAH7841401.1"/>
    </source>
</evidence>
<name>A0ACB7XKU9_9ERIC</name>
<dbReference type="Proteomes" id="UP000828048">
    <property type="component" value="Chromosome 10"/>
</dbReference>
<evidence type="ECO:0000313" key="2">
    <source>
        <dbReference type="Proteomes" id="UP000828048"/>
    </source>
</evidence>
<dbReference type="EMBL" id="CM037160">
    <property type="protein sequence ID" value="KAH7841401.1"/>
    <property type="molecule type" value="Genomic_DNA"/>
</dbReference>
<comment type="caution">
    <text evidence="1">The sequence shown here is derived from an EMBL/GenBank/DDBJ whole genome shotgun (WGS) entry which is preliminary data.</text>
</comment>
<accession>A0ACB7XKU9</accession>
<protein>
    <submittedName>
        <fullName evidence="1">Uncharacterized protein</fullName>
    </submittedName>
</protein>
<proteinExistence type="predicted"/>
<gene>
    <name evidence="1" type="ORF">Vadar_029462</name>
</gene>
<keyword evidence="2" id="KW-1185">Reference proteome</keyword>